<protein>
    <submittedName>
        <fullName evidence="3">Uncharacterized protein</fullName>
    </submittedName>
</protein>
<feature type="coiled-coil region" evidence="1">
    <location>
        <begin position="379"/>
        <end position="615"/>
    </location>
</feature>
<reference evidence="3" key="1">
    <citation type="submission" date="2023-08" db="EMBL/GenBank/DDBJ databases">
        <authorList>
            <person name="Audoor S."/>
            <person name="Bilcke G."/>
        </authorList>
    </citation>
    <scope>NUCLEOTIDE SEQUENCE</scope>
</reference>
<proteinExistence type="predicted"/>
<evidence type="ECO:0000313" key="4">
    <source>
        <dbReference type="Proteomes" id="UP001295423"/>
    </source>
</evidence>
<dbReference type="Gene3D" id="1.10.287.1490">
    <property type="match status" value="1"/>
</dbReference>
<organism evidence="3 4">
    <name type="scientific">Cylindrotheca closterium</name>
    <dbReference type="NCBI Taxonomy" id="2856"/>
    <lineage>
        <taxon>Eukaryota</taxon>
        <taxon>Sar</taxon>
        <taxon>Stramenopiles</taxon>
        <taxon>Ochrophyta</taxon>
        <taxon>Bacillariophyta</taxon>
        <taxon>Bacillariophyceae</taxon>
        <taxon>Bacillariophycidae</taxon>
        <taxon>Bacillariales</taxon>
        <taxon>Bacillariaceae</taxon>
        <taxon>Cylindrotheca</taxon>
    </lineage>
</organism>
<dbReference type="Proteomes" id="UP001295423">
    <property type="component" value="Unassembled WGS sequence"/>
</dbReference>
<feature type="coiled-coil region" evidence="1">
    <location>
        <begin position="282"/>
        <end position="309"/>
    </location>
</feature>
<dbReference type="PANTHER" id="PTHR23159:SF31">
    <property type="entry name" value="CENTROSOME-ASSOCIATED PROTEIN CEP250 ISOFORM X1"/>
    <property type="match status" value="1"/>
</dbReference>
<feature type="region of interest" description="Disordered" evidence="2">
    <location>
        <begin position="225"/>
        <end position="249"/>
    </location>
</feature>
<keyword evidence="1" id="KW-0175">Coiled coil</keyword>
<evidence type="ECO:0000256" key="1">
    <source>
        <dbReference type="SAM" id="Coils"/>
    </source>
</evidence>
<dbReference type="PANTHER" id="PTHR23159">
    <property type="entry name" value="CENTROSOMAL PROTEIN 2"/>
    <property type="match status" value="1"/>
</dbReference>
<name>A0AAD2G0Y7_9STRA</name>
<sequence length="1121" mass="128660">MEPRAAVNVFDDQETLRLYSIMGDEESTGTYDQMVEEVGKVSALLQETRETLKMTQDRLAESERKSEILEIRLQAEEQELELMNRENEILTNEEHSLREEVNRLQAAAENQPPPQRPMNPATESRLKKAVDLLNKDLIEAKKQLETTQIELIKQKSTSEQLERINSKLRNRSNRFGGTSSGGTLLQQHELKEAQMQASDLLEENATLRQQVILEKKKVEVLEEKRAEERRQAEKQAEQQSKLDDNARERIRFDEREATTKALTRKLRKEISSEIGAKKDREITILREQLKRAFKDKEALEVKVRSQEAAVKETDKLRQEVSRAEYEISRLHEIIDRTREQSETAINELESKFRMQVHAMQEQQAREKWAKITEMRQQVYQEREHELIDYQHRLQSLTDETSRLLEQAEIDKEQYGRQIHESIESAKQEEIDAMNRELTHFRREAEALRESAAHDKEMLLQEFHEKLEKEKRSKVVDKESQVQSLVAEVKSLEKQCESLHREGDEMTSEIKSLRGEKKTTVEQLRQSEMNLKASKGEIINLKRRNETLRTSIQEYEKVVDSRDEELQETKKVLQSSRVNGSAKLKDREIKHLNGRVEALSLLVHRHEQERDQLVDQLGKTKRWASSLGPDSKDYYYFLWTTEIAKLERVLKKCHSPVVEPQSSFDQPDDEATMDQETKLRDQLVKCALEETDSLSPPPDIITTDETSESMKEQLQSARDAVFRLNAEVKKLASALVIAKGTPPSSPDQSTHNVSYVDGHDAKQNPRARQVDMKVEEVISELEDFFAALETAEDKNSEHAEVLEGLLGTAARESLKICKRIHESDQRSRFHLSRIGEDNVVSAKHTTLSESSRKENARISREFQGTLKQLRETLQSWKMHNSGTKNQIDVVKSKLGMHRIREDTKSQGHHREDQIYFDGASSSPGISGTAINNDGAKAMDFEAPADEENCDNVAATRQKPVQKNTVNPEFDHIYIAEQSGDAVEQQVEESGDAMEQQVEDHPAEAWDVRDDPSCESDQTETSCSTNPMTTQALLHLPNRSLIARRFWHGASVDKSLQNTTDQQKTTTILVSTTCSADKTSHDQDLHIILADTKENQLRDQAANISTVYSMDTLDSTGDKPFDC</sequence>
<comment type="caution">
    <text evidence="3">The sequence shown here is derived from an EMBL/GenBank/DDBJ whole genome shotgun (WGS) entry which is preliminary data.</text>
</comment>
<accession>A0AAD2G0Y7</accession>
<keyword evidence="4" id="KW-1185">Reference proteome</keyword>
<gene>
    <name evidence="3" type="ORF">CYCCA115_LOCUS17834</name>
</gene>
<evidence type="ECO:0000313" key="3">
    <source>
        <dbReference type="EMBL" id="CAJ1959411.1"/>
    </source>
</evidence>
<feature type="coiled-coil region" evidence="1">
    <location>
        <begin position="45"/>
        <end position="150"/>
    </location>
</feature>
<dbReference type="AlphaFoldDB" id="A0AAD2G0Y7"/>
<evidence type="ECO:0000256" key="2">
    <source>
        <dbReference type="SAM" id="MobiDB-lite"/>
    </source>
</evidence>
<dbReference type="EMBL" id="CAKOGP040001992">
    <property type="protein sequence ID" value="CAJ1959411.1"/>
    <property type="molecule type" value="Genomic_DNA"/>
</dbReference>